<evidence type="ECO:0000259" key="6">
    <source>
        <dbReference type="Pfam" id="PF01555"/>
    </source>
</evidence>
<evidence type="ECO:0000256" key="4">
    <source>
        <dbReference type="ARBA" id="ARBA00047942"/>
    </source>
</evidence>
<dbReference type="EC" id="2.1.1.72" evidence="1"/>
<evidence type="ECO:0000256" key="3">
    <source>
        <dbReference type="ARBA" id="ARBA00022679"/>
    </source>
</evidence>
<dbReference type="Proteomes" id="UP000642265">
    <property type="component" value="Unassembled WGS sequence"/>
</dbReference>
<reference evidence="7" key="2">
    <citation type="submission" date="2020-10" db="EMBL/GenBank/DDBJ databases">
        <title>Enrichment of novel Verrucomicrobia, Bacteroidetes and Krumholzibacteria in an oxygen-limited, methane- and iron-fed bioreactor inoculated with Bothnian Sea sediments.</title>
        <authorList>
            <person name="Martins P.D."/>
            <person name="de Jong A."/>
            <person name="Lenstra W.K."/>
            <person name="van Helmond N.A.G.M."/>
            <person name="Slomp C.P."/>
            <person name="Jetten M.S.M."/>
            <person name="Welte C.U."/>
            <person name="Rasigraf O."/>
        </authorList>
    </citation>
    <scope>NUCLEOTIDE SEQUENCE</scope>
    <source>
        <strain evidence="7">MAG47</strain>
    </source>
</reference>
<evidence type="ECO:0000256" key="2">
    <source>
        <dbReference type="ARBA" id="ARBA00022603"/>
    </source>
</evidence>
<dbReference type="GO" id="GO:0008170">
    <property type="term" value="F:N-methyltransferase activity"/>
    <property type="evidence" value="ECO:0007669"/>
    <property type="project" value="InterPro"/>
</dbReference>
<name>A0A8I0N105_BRUAN</name>
<feature type="domain" description="DNA methylase N-4/N-6" evidence="6">
    <location>
        <begin position="43"/>
        <end position="90"/>
    </location>
</feature>
<comment type="catalytic activity">
    <reaction evidence="4">
        <text>a 2'-deoxyadenosine in DNA + S-adenosyl-L-methionine = an N(6)-methyl-2'-deoxyadenosine in DNA + S-adenosyl-L-homocysteine + H(+)</text>
        <dbReference type="Rhea" id="RHEA:15197"/>
        <dbReference type="Rhea" id="RHEA-COMP:12418"/>
        <dbReference type="Rhea" id="RHEA-COMP:12419"/>
        <dbReference type="ChEBI" id="CHEBI:15378"/>
        <dbReference type="ChEBI" id="CHEBI:57856"/>
        <dbReference type="ChEBI" id="CHEBI:59789"/>
        <dbReference type="ChEBI" id="CHEBI:90615"/>
        <dbReference type="ChEBI" id="CHEBI:90616"/>
        <dbReference type="EC" id="2.1.1.72"/>
    </reaction>
</comment>
<dbReference type="GO" id="GO:0003677">
    <property type="term" value="F:DNA binding"/>
    <property type="evidence" value="ECO:0007669"/>
    <property type="project" value="InterPro"/>
</dbReference>
<dbReference type="Gene3D" id="3.40.50.150">
    <property type="entry name" value="Vaccinia Virus protein VP39"/>
    <property type="match status" value="1"/>
</dbReference>
<evidence type="ECO:0000256" key="5">
    <source>
        <dbReference type="SAM" id="MobiDB-lite"/>
    </source>
</evidence>
<reference evidence="7" key="1">
    <citation type="submission" date="2020-09" db="EMBL/GenBank/DDBJ databases">
        <authorList>
            <person name="Dalcin Martins P."/>
        </authorList>
    </citation>
    <scope>NUCLEOTIDE SEQUENCE</scope>
    <source>
        <strain evidence="7">MAG47</strain>
    </source>
</reference>
<dbReference type="GO" id="GO:0032259">
    <property type="term" value="P:methylation"/>
    <property type="evidence" value="ECO:0007669"/>
    <property type="project" value="UniProtKB-KW"/>
</dbReference>
<feature type="compositionally biased region" description="Pro residues" evidence="5">
    <location>
        <begin position="1"/>
        <end position="12"/>
    </location>
</feature>
<dbReference type="GO" id="GO:0009007">
    <property type="term" value="F:site-specific DNA-methyltransferase (adenine-specific) activity"/>
    <property type="evidence" value="ECO:0007669"/>
    <property type="project" value="UniProtKB-EC"/>
</dbReference>
<sequence>MNLVEPGPPPAPSGVVPKTREDNKLRVEDRAAHDWYRFVLSYPAHIVRTYVGRFGLDARHNVLDPFCGTGTTIVECKKLGISSCGIEPNPMAVFASRTKVDWDVDPDQLITHASRMAKLTLERFEEQGIQDEETVLRCFRWN</sequence>
<dbReference type="SUPFAM" id="SSF53335">
    <property type="entry name" value="S-adenosyl-L-methionine-dependent methyltransferases"/>
    <property type="match status" value="1"/>
</dbReference>
<proteinExistence type="predicted"/>
<dbReference type="InterPro" id="IPR002941">
    <property type="entry name" value="DNA_methylase_N4/N6"/>
</dbReference>
<evidence type="ECO:0000313" key="8">
    <source>
        <dbReference type="Proteomes" id="UP000642265"/>
    </source>
</evidence>
<evidence type="ECO:0000313" key="7">
    <source>
        <dbReference type="EMBL" id="MBE0559729.1"/>
    </source>
</evidence>
<dbReference type="InterPro" id="IPR029063">
    <property type="entry name" value="SAM-dependent_MTases_sf"/>
</dbReference>
<organism evidence="7 8">
    <name type="scientific">Brucella anthropi</name>
    <name type="common">Ochrobactrum anthropi</name>
    <dbReference type="NCBI Taxonomy" id="529"/>
    <lineage>
        <taxon>Bacteria</taxon>
        <taxon>Pseudomonadati</taxon>
        <taxon>Pseudomonadota</taxon>
        <taxon>Alphaproteobacteria</taxon>
        <taxon>Hyphomicrobiales</taxon>
        <taxon>Brucellaceae</taxon>
        <taxon>Brucella/Ochrobactrum group</taxon>
        <taxon>Brucella</taxon>
    </lineage>
</organism>
<dbReference type="EMBL" id="JACZKO010000006">
    <property type="protein sequence ID" value="MBE0559729.1"/>
    <property type="molecule type" value="Genomic_DNA"/>
</dbReference>
<evidence type="ECO:0000256" key="1">
    <source>
        <dbReference type="ARBA" id="ARBA00011900"/>
    </source>
</evidence>
<gene>
    <name evidence="7" type="ORF">IH622_02680</name>
</gene>
<keyword evidence="3" id="KW-0808">Transferase</keyword>
<comment type="caution">
    <text evidence="7">The sequence shown here is derived from an EMBL/GenBank/DDBJ whole genome shotgun (WGS) entry which is preliminary data.</text>
</comment>
<protein>
    <recommendedName>
        <fullName evidence="1">site-specific DNA-methyltransferase (adenine-specific)</fullName>
        <ecNumber evidence="1">2.1.1.72</ecNumber>
    </recommendedName>
</protein>
<accession>A0A8I0N105</accession>
<dbReference type="Pfam" id="PF01555">
    <property type="entry name" value="N6_N4_Mtase"/>
    <property type="match status" value="1"/>
</dbReference>
<dbReference type="AlphaFoldDB" id="A0A8I0N105"/>
<feature type="region of interest" description="Disordered" evidence="5">
    <location>
        <begin position="1"/>
        <end position="21"/>
    </location>
</feature>
<keyword evidence="2" id="KW-0489">Methyltransferase</keyword>